<comment type="function">
    <text evidence="1">Exerts its effect at some terminal stage of cytochrome c oxidase synthesis, probably by being involved in the insertion of the copper B into subunit I.</text>
</comment>
<dbReference type="GO" id="GO:0005507">
    <property type="term" value="F:copper ion binding"/>
    <property type="evidence" value="ECO:0007669"/>
    <property type="project" value="InterPro"/>
</dbReference>
<evidence type="ECO:0000256" key="9">
    <source>
        <dbReference type="ARBA" id="ARBA00023136"/>
    </source>
</evidence>
<evidence type="ECO:0000256" key="8">
    <source>
        <dbReference type="ARBA" id="ARBA00023008"/>
    </source>
</evidence>
<keyword evidence="8" id="KW-0186">Copper</keyword>
<evidence type="ECO:0000313" key="12">
    <source>
        <dbReference type="Proteomes" id="UP000521199"/>
    </source>
</evidence>
<dbReference type="PIRSF" id="PIRSF005413">
    <property type="entry name" value="COX11"/>
    <property type="match status" value="1"/>
</dbReference>
<dbReference type="Gene3D" id="2.60.370.10">
    <property type="entry name" value="Ctag/Cox11"/>
    <property type="match status" value="1"/>
</dbReference>
<dbReference type="PANTHER" id="PTHR21320:SF3">
    <property type="entry name" value="CYTOCHROME C OXIDASE ASSEMBLY PROTEIN COX11, MITOCHONDRIAL-RELATED"/>
    <property type="match status" value="1"/>
</dbReference>
<keyword evidence="5 10" id="KW-0812">Transmembrane</keyword>
<evidence type="ECO:0000256" key="2">
    <source>
        <dbReference type="ARBA" id="ARBA00004382"/>
    </source>
</evidence>
<feature type="transmembrane region" description="Helical" evidence="10">
    <location>
        <begin position="20"/>
        <end position="38"/>
    </location>
</feature>
<evidence type="ECO:0000256" key="10">
    <source>
        <dbReference type="SAM" id="Phobius"/>
    </source>
</evidence>
<evidence type="ECO:0000256" key="3">
    <source>
        <dbReference type="ARBA" id="ARBA00009620"/>
    </source>
</evidence>
<evidence type="ECO:0000256" key="6">
    <source>
        <dbReference type="ARBA" id="ARBA00022968"/>
    </source>
</evidence>
<dbReference type="InterPro" id="IPR023471">
    <property type="entry name" value="CtaG/Cox11_dom_sf"/>
</dbReference>
<dbReference type="NCBIfam" id="NF003465">
    <property type="entry name" value="PRK05089.1"/>
    <property type="match status" value="1"/>
</dbReference>
<protein>
    <recommendedName>
        <fullName evidence="4">Cytochrome c oxidase assembly protein CtaG</fullName>
    </recommendedName>
</protein>
<comment type="similarity">
    <text evidence="3">Belongs to the COX11/CtaG family.</text>
</comment>
<dbReference type="RefSeq" id="WP_183961667.1">
    <property type="nucleotide sequence ID" value="NZ_JACHHP010000005.1"/>
</dbReference>
<reference evidence="11 12" key="1">
    <citation type="submission" date="2020-08" db="EMBL/GenBank/DDBJ databases">
        <title>Genomic Encyclopedia of Type Strains, Phase IV (KMG-IV): sequencing the most valuable type-strain genomes for metagenomic binning, comparative biology and taxonomic classification.</title>
        <authorList>
            <person name="Goeker M."/>
        </authorList>
    </citation>
    <scope>NUCLEOTIDE SEQUENCE [LARGE SCALE GENOMIC DNA]</scope>
    <source>
        <strain evidence="11 12">DSM 24163</strain>
    </source>
</reference>
<comment type="caution">
    <text evidence="11">The sequence shown here is derived from an EMBL/GenBank/DDBJ whole genome shotgun (WGS) entry which is preliminary data.</text>
</comment>
<dbReference type="GO" id="GO:0005886">
    <property type="term" value="C:plasma membrane"/>
    <property type="evidence" value="ECO:0007669"/>
    <property type="project" value="UniProtKB-SubCell"/>
</dbReference>
<organism evidence="11 12">
    <name type="scientific">Chiayiivirga flava</name>
    <dbReference type="NCBI Taxonomy" id="659595"/>
    <lineage>
        <taxon>Bacteria</taxon>
        <taxon>Pseudomonadati</taxon>
        <taxon>Pseudomonadota</taxon>
        <taxon>Gammaproteobacteria</taxon>
        <taxon>Lysobacterales</taxon>
        <taxon>Lysobacteraceae</taxon>
        <taxon>Chiayiivirga</taxon>
    </lineage>
</organism>
<proteinExistence type="inferred from homology"/>
<gene>
    <name evidence="11" type="ORF">HNQ52_002678</name>
</gene>
<comment type="subcellular location">
    <subcellularLocation>
        <location evidence="2">Cell inner membrane</location>
        <topology evidence="2">Single-pass type II membrane protein</topology>
        <orientation evidence="2">Periplasmic side</orientation>
    </subcellularLocation>
</comment>
<keyword evidence="9 10" id="KW-0472">Membrane</keyword>
<evidence type="ECO:0000256" key="7">
    <source>
        <dbReference type="ARBA" id="ARBA00022989"/>
    </source>
</evidence>
<dbReference type="EMBL" id="JACHHP010000005">
    <property type="protein sequence ID" value="MBB5209115.1"/>
    <property type="molecule type" value="Genomic_DNA"/>
</dbReference>
<evidence type="ECO:0000256" key="4">
    <source>
        <dbReference type="ARBA" id="ARBA00015384"/>
    </source>
</evidence>
<keyword evidence="7 10" id="KW-1133">Transmembrane helix</keyword>
<sequence>MNTERDTAAAKETGSVVRRALVVAAIAFVFCFSLVPLYRIACEQIFGIKLGDGPVGEAKAGGFAVDTSRWVTVEFDAGVNSGLPWEFRPAVSQVKVHPGQPTDALYYARNTSVVPIVGQAVPSVAPSTASNYFNKTECFCFTEQRLEAGEERPMPVRFVVDPDLPAEVSTLTLSYTFYNNELATARIASEGVAHVTP</sequence>
<dbReference type="SUPFAM" id="SSF110111">
    <property type="entry name" value="Ctag/Cox11"/>
    <property type="match status" value="1"/>
</dbReference>
<dbReference type="Pfam" id="PF04442">
    <property type="entry name" value="CtaG_Cox11"/>
    <property type="match status" value="1"/>
</dbReference>
<accession>A0A7W8D981</accession>
<keyword evidence="12" id="KW-1185">Reference proteome</keyword>
<evidence type="ECO:0000256" key="5">
    <source>
        <dbReference type="ARBA" id="ARBA00022692"/>
    </source>
</evidence>
<evidence type="ECO:0000256" key="1">
    <source>
        <dbReference type="ARBA" id="ARBA00004007"/>
    </source>
</evidence>
<dbReference type="Proteomes" id="UP000521199">
    <property type="component" value="Unassembled WGS sequence"/>
</dbReference>
<dbReference type="PANTHER" id="PTHR21320">
    <property type="entry name" value="CYTOCHROME C OXIDASE ASSEMBLY PROTEIN COX11-RELATED"/>
    <property type="match status" value="1"/>
</dbReference>
<evidence type="ECO:0000313" key="11">
    <source>
        <dbReference type="EMBL" id="MBB5209115.1"/>
    </source>
</evidence>
<name>A0A7W8D981_9GAMM</name>
<keyword evidence="6" id="KW-0735">Signal-anchor</keyword>
<dbReference type="AlphaFoldDB" id="A0A7W8D981"/>
<dbReference type="InterPro" id="IPR007533">
    <property type="entry name" value="Cyt_c_oxidase_assmbl_CtaG"/>
</dbReference>